<evidence type="ECO:0000256" key="2">
    <source>
        <dbReference type="ARBA" id="ARBA00022771"/>
    </source>
</evidence>
<keyword evidence="1" id="KW-0479">Metal-binding</keyword>
<evidence type="ECO:0000313" key="7">
    <source>
        <dbReference type="EMBL" id="CCX31103.1"/>
    </source>
</evidence>
<dbReference type="InterPro" id="IPR013083">
    <property type="entry name" value="Znf_RING/FYVE/PHD"/>
</dbReference>
<dbReference type="eggNOG" id="ENOG502S18D">
    <property type="taxonomic scope" value="Eukaryota"/>
</dbReference>
<dbReference type="InterPro" id="IPR001841">
    <property type="entry name" value="Znf_RING"/>
</dbReference>
<sequence>MQLPLAPSEPTVKVSIPLRSKIPYDYDNLEWIMDLPFDTTISSLFLMLSTSVPESHFSPYHISRYNVSQPLNNESKIPIPQQIHNLTVVSGPSSFSSHLINISHPFISFLHTPLSSNPVVATLIPNPTCSDTILLCFDNDLTLTFHRTVRMPDNGDDQIHDLPASCGAFRLWNATEWAERLPAGMQEGVLMPMWRREAMWIAFSADGERSYKLRVMVGGVNAVSGGVVTDGENEQGKQDQQDYVVVPGQPWIDGIAVEPGVVRQFVAMPLGSGYTVEGQVTGKEKKGGFQIEIIPSYPHASPGTVWVVGTDGERKELELEKTPEEQGCKEGDVVYWQTPLTFREANLRDFLTEEEAESEAEVGVLKLEAEYDPRSFEPSSRIRRRARHYFCDIEPEEDDTEMEAEQAMELEEDSFLVGNYSPPFRATSEEPSECPAQSGLSNAPPVGFSPNMTPVSPVYEAPEEFQQVIHDRRQYRQGPVKAQPAAALSAKPAKPANIKALGLAAGGKLHQVINPDPHPPYIWDNARKCTVNIHILSPENFEEVTGIVAPGCPITMEEYVRAGIPVYEMAEEVVGGVGTGEVLGQVKSVGSMDKVMLNRDDAAQGLADEDTAGPRRCRRCEERLCDSVVRPCNHQFCWECITKEKGEEEVLRRCLQEGCRVVPIRVARFAAPMNVPGKEMKEVNVPVVKLTLNGGKPMAVAV</sequence>
<evidence type="ECO:0000259" key="6">
    <source>
        <dbReference type="PROSITE" id="PS50089"/>
    </source>
</evidence>
<feature type="domain" description="RING-type" evidence="6">
    <location>
        <begin position="617"/>
        <end position="654"/>
    </location>
</feature>
<feature type="region of interest" description="Disordered" evidence="5">
    <location>
        <begin position="425"/>
        <end position="457"/>
    </location>
</feature>
<dbReference type="OrthoDB" id="428577at2759"/>
<organism evidence="7 8">
    <name type="scientific">Pyronema omphalodes (strain CBS 100304)</name>
    <name type="common">Pyronema confluens</name>
    <dbReference type="NCBI Taxonomy" id="1076935"/>
    <lineage>
        <taxon>Eukaryota</taxon>
        <taxon>Fungi</taxon>
        <taxon>Dikarya</taxon>
        <taxon>Ascomycota</taxon>
        <taxon>Pezizomycotina</taxon>
        <taxon>Pezizomycetes</taxon>
        <taxon>Pezizales</taxon>
        <taxon>Pyronemataceae</taxon>
        <taxon>Pyronema</taxon>
    </lineage>
</organism>
<dbReference type="SUPFAM" id="SSF57850">
    <property type="entry name" value="RING/U-box"/>
    <property type="match status" value="1"/>
</dbReference>
<dbReference type="OMA" id="PMWQREA"/>
<proteinExistence type="predicted"/>
<evidence type="ECO:0000256" key="1">
    <source>
        <dbReference type="ARBA" id="ARBA00022723"/>
    </source>
</evidence>
<dbReference type="AlphaFoldDB" id="U4LGR3"/>
<reference evidence="7 8" key="1">
    <citation type="journal article" date="2013" name="PLoS Genet.">
        <title>The genome and development-dependent transcriptomes of Pyronema confluens: a window into fungal evolution.</title>
        <authorList>
            <person name="Traeger S."/>
            <person name="Altegoer F."/>
            <person name="Freitag M."/>
            <person name="Gabaldon T."/>
            <person name="Kempken F."/>
            <person name="Kumar A."/>
            <person name="Marcet-Houben M."/>
            <person name="Poggeler S."/>
            <person name="Stajich J.E."/>
            <person name="Nowrousian M."/>
        </authorList>
    </citation>
    <scope>NUCLEOTIDE SEQUENCE [LARGE SCALE GENOMIC DNA]</scope>
    <source>
        <strain evidence="8">CBS 100304</strain>
        <tissue evidence="7">Vegetative mycelium</tissue>
    </source>
</reference>
<dbReference type="PROSITE" id="PS00518">
    <property type="entry name" value="ZF_RING_1"/>
    <property type="match status" value="1"/>
</dbReference>
<dbReference type="Gene3D" id="3.30.40.10">
    <property type="entry name" value="Zinc/RING finger domain, C3HC4 (zinc finger)"/>
    <property type="match status" value="1"/>
</dbReference>
<gene>
    <name evidence="7" type="ORF">PCON_09931</name>
</gene>
<dbReference type="InterPro" id="IPR017907">
    <property type="entry name" value="Znf_RING_CS"/>
</dbReference>
<keyword evidence="2 4" id="KW-0863">Zinc-finger</keyword>
<accession>U4LGR3</accession>
<dbReference type="GO" id="GO:0008270">
    <property type="term" value="F:zinc ion binding"/>
    <property type="evidence" value="ECO:0007669"/>
    <property type="project" value="UniProtKB-KW"/>
</dbReference>
<dbReference type="Proteomes" id="UP000018144">
    <property type="component" value="Unassembled WGS sequence"/>
</dbReference>
<dbReference type="STRING" id="1076935.U4LGR3"/>
<protein>
    <submittedName>
        <fullName evidence="7">Similar to integral membrane protein [Arthroderma gypseum CBS 118893] acc. no. XP_003170036</fullName>
    </submittedName>
</protein>
<evidence type="ECO:0000256" key="5">
    <source>
        <dbReference type="SAM" id="MobiDB-lite"/>
    </source>
</evidence>
<evidence type="ECO:0000313" key="8">
    <source>
        <dbReference type="Proteomes" id="UP000018144"/>
    </source>
</evidence>
<keyword evidence="8" id="KW-1185">Reference proteome</keyword>
<evidence type="ECO:0000256" key="3">
    <source>
        <dbReference type="ARBA" id="ARBA00022833"/>
    </source>
</evidence>
<dbReference type="EMBL" id="HF935534">
    <property type="protein sequence ID" value="CCX31103.1"/>
    <property type="molecule type" value="Genomic_DNA"/>
</dbReference>
<name>U4LGR3_PYROM</name>
<evidence type="ECO:0000256" key="4">
    <source>
        <dbReference type="PROSITE-ProRule" id="PRU00175"/>
    </source>
</evidence>
<keyword evidence="3" id="KW-0862">Zinc</keyword>
<dbReference type="PROSITE" id="PS50089">
    <property type="entry name" value="ZF_RING_2"/>
    <property type="match status" value="1"/>
</dbReference>